<comment type="caution">
    <text evidence="3">The sequence shown here is derived from an EMBL/GenBank/DDBJ whole genome shotgun (WGS) entry which is preliminary data.</text>
</comment>
<dbReference type="Pfam" id="PF05275">
    <property type="entry name" value="CopB"/>
    <property type="match status" value="1"/>
</dbReference>
<feature type="signal peptide" evidence="2">
    <location>
        <begin position="1"/>
        <end position="20"/>
    </location>
</feature>
<gene>
    <name evidence="3" type="ORF">DD559_15775</name>
</gene>
<dbReference type="Proteomes" id="UP000245890">
    <property type="component" value="Unassembled WGS sequence"/>
</dbReference>
<dbReference type="AlphaFoldDB" id="A0A2U0SGZ8"/>
<sequence>MKALLFVGAAAFGWAFPAAGQTMSHDHHGDMPMAAPSSPASPAAAAPDSDNAKAEGQDAAMSPNGGQHSGHDIHMSPIGDPHAGHHPPAPQADPHAGHPMPADSRPEAAAGTDLAAGDAPAPTPQPGLAASRFWGAEAMMAASHHLRHHHGGMTFRQVMLNLAEVQLRRGKDGYRWDGEAWIGGDIHRLTLKSEGEGTFGGRTETAEVQALYSRAIDPYWNLQAGVRHDIRPGPSRTYATMGIEGLAPYWFQVEGAVFLSSQGDVLARAEAFYDQRLTQNLVLQPRAEANFAAQTVRETGIGAGLSDLELGIRLRYERRREFAPYIGVSWERRLGETARIARTRGEETGGFSFVAGVRTWF</sequence>
<evidence type="ECO:0000313" key="3">
    <source>
        <dbReference type="EMBL" id="PVX30617.1"/>
    </source>
</evidence>
<accession>A0A2U0SGZ8</accession>
<feature type="compositionally biased region" description="Low complexity" evidence="1">
    <location>
        <begin position="108"/>
        <end position="120"/>
    </location>
</feature>
<name>A0A2U0SGZ8_9SPHN</name>
<organism evidence="3 4">
    <name type="scientific">Sphingomonas pokkalii</name>
    <dbReference type="NCBI Taxonomy" id="2175090"/>
    <lineage>
        <taxon>Bacteria</taxon>
        <taxon>Pseudomonadati</taxon>
        <taxon>Pseudomonadota</taxon>
        <taxon>Alphaproteobacteria</taxon>
        <taxon>Sphingomonadales</taxon>
        <taxon>Sphingomonadaceae</taxon>
        <taxon>Sphingomonas</taxon>
    </lineage>
</organism>
<feature type="region of interest" description="Disordered" evidence="1">
    <location>
        <begin position="22"/>
        <end position="129"/>
    </location>
</feature>
<dbReference type="OrthoDB" id="9778934at2"/>
<dbReference type="InterPro" id="IPR007939">
    <property type="entry name" value="Cu-R_B_prcur"/>
</dbReference>
<evidence type="ECO:0000256" key="2">
    <source>
        <dbReference type="SAM" id="SignalP"/>
    </source>
</evidence>
<evidence type="ECO:0000256" key="1">
    <source>
        <dbReference type="SAM" id="MobiDB-lite"/>
    </source>
</evidence>
<dbReference type="RefSeq" id="WP_116470027.1">
    <property type="nucleotide sequence ID" value="NZ_QENQ01000001.1"/>
</dbReference>
<dbReference type="EMBL" id="QENQ01000001">
    <property type="protein sequence ID" value="PVX30617.1"/>
    <property type="molecule type" value="Genomic_DNA"/>
</dbReference>
<evidence type="ECO:0000313" key="4">
    <source>
        <dbReference type="Proteomes" id="UP000245890"/>
    </source>
</evidence>
<protein>
    <submittedName>
        <fullName evidence="3">Copper resistance protein CopB</fullName>
    </submittedName>
</protein>
<feature type="compositionally biased region" description="Low complexity" evidence="1">
    <location>
        <begin position="31"/>
        <end position="49"/>
    </location>
</feature>
<proteinExistence type="predicted"/>
<keyword evidence="4" id="KW-1185">Reference proteome</keyword>
<keyword evidence="2" id="KW-0732">Signal</keyword>
<dbReference type="GO" id="GO:0009279">
    <property type="term" value="C:cell outer membrane"/>
    <property type="evidence" value="ECO:0007669"/>
    <property type="project" value="InterPro"/>
</dbReference>
<reference evidence="3 4" key="1">
    <citation type="submission" date="2018-05" db="EMBL/GenBank/DDBJ databases">
        <title>Description of Sphingomonas pokkalii sp nov, isolated from the rhizosphere of saline tolerant pokkali rice and its draft genome analysis.</title>
        <authorList>
            <person name="Menon R."/>
            <person name="Kumari S."/>
            <person name="Rameshkumar N."/>
        </authorList>
    </citation>
    <scope>NUCLEOTIDE SEQUENCE [LARGE SCALE GENOMIC DNA]</scope>
    <source>
        <strain evidence="3 4">L3B27</strain>
    </source>
</reference>
<feature type="chain" id="PRO_5015607712" evidence="2">
    <location>
        <begin position="21"/>
        <end position="361"/>
    </location>
</feature>
<dbReference type="GO" id="GO:0006878">
    <property type="term" value="P:intracellular copper ion homeostasis"/>
    <property type="evidence" value="ECO:0007669"/>
    <property type="project" value="InterPro"/>
</dbReference>
<dbReference type="GO" id="GO:0005507">
    <property type="term" value="F:copper ion binding"/>
    <property type="evidence" value="ECO:0007669"/>
    <property type="project" value="InterPro"/>
</dbReference>